<dbReference type="Proteomes" id="UP000499080">
    <property type="component" value="Unassembled WGS sequence"/>
</dbReference>
<gene>
    <name evidence="1" type="ORF">AVEN_133199_1</name>
</gene>
<proteinExistence type="predicted"/>
<accession>A0A4Y2B966</accession>
<feature type="non-terminal residue" evidence="1">
    <location>
        <position position="15"/>
    </location>
</feature>
<reference evidence="1 2" key="1">
    <citation type="journal article" date="2019" name="Sci. Rep.">
        <title>Orb-weaving spider Araneus ventricosus genome elucidates the spidroin gene catalogue.</title>
        <authorList>
            <person name="Kono N."/>
            <person name="Nakamura H."/>
            <person name="Ohtoshi R."/>
            <person name="Moran D.A.P."/>
            <person name="Shinohara A."/>
            <person name="Yoshida Y."/>
            <person name="Fujiwara M."/>
            <person name="Mori M."/>
            <person name="Tomita M."/>
            <person name="Arakawa K."/>
        </authorList>
    </citation>
    <scope>NUCLEOTIDE SEQUENCE [LARGE SCALE GENOMIC DNA]</scope>
</reference>
<comment type="caution">
    <text evidence="1">The sequence shown here is derived from an EMBL/GenBank/DDBJ whole genome shotgun (WGS) entry which is preliminary data.</text>
</comment>
<keyword evidence="2" id="KW-1185">Reference proteome</keyword>
<organism evidence="1 2">
    <name type="scientific">Araneus ventricosus</name>
    <name type="common">Orbweaver spider</name>
    <name type="synonym">Epeira ventricosa</name>
    <dbReference type="NCBI Taxonomy" id="182803"/>
    <lineage>
        <taxon>Eukaryota</taxon>
        <taxon>Metazoa</taxon>
        <taxon>Ecdysozoa</taxon>
        <taxon>Arthropoda</taxon>
        <taxon>Chelicerata</taxon>
        <taxon>Arachnida</taxon>
        <taxon>Araneae</taxon>
        <taxon>Araneomorphae</taxon>
        <taxon>Entelegynae</taxon>
        <taxon>Araneoidea</taxon>
        <taxon>Araneidae</taxon>
        <taxon>Araneus</taxon>
    </lineage>
</organism>
<name>A0A4Y2B966_ARAVE</name>
<dbReference type="EMBL" id="BGPR01159024">
    <property type="protein sequence ID" value="GBL88593.1"/>
    <property type="molecule type" value="Genomic_DNA"/>
</dbReference>
<evidence type="ECO:0000313" key="1">
    <source>
        <dbReference type="EMBL" id="GBL88593.1"/>
    </source>
</evidence>
<evidence type="ECO:0000313" key="2">
    <source>
        <dbReference type="Proteomes" id="UP000499080"/>
    </source>
</evidence>
<sequence>MDLHGEDAAPSRPEW</sequence>
<protein>
    <submittedName>
        <fullName evidence="1">Uncharacterized protein</fullName>
    </submittedName>
</protein>